<dbReference type="GO" id="GO:0008270">
    <property type="term" value="F:zinc ion binding"/>
    <property type="evidence" value="ECO:0007669"/>
    <property type="project" value="InterPro"/>
</dbReference>
<dbReference type="InterPro" id="IPR013149">
    <property type="entry name" value="ADH-like_C"/>
</dbReference>
<dbReference type="Pfam" id="PF00107">
    <property type="entry name" value="ADH_zinc_N"/>
    <property type="match status" value="1"/>
</dbReference>
<dbReference type="Proteomes" id="UP000318093">
    <property type="component" value="Unassembled WGS sequence"/>
</dbReference>
<evidence type="ECO:0000256" key="7">
    <source>
        <dbReference type="ARBA" id="ARBA00049164"/>
    </source>
</evidence>
<dbReference type="PROSITE" id="PS00059">
    <property type="entry name" value="ADH_ZINC"/>
    <property type="match status" value="1"/>
</dbReference>
<dbReference type="PANTHER" id="PTHR42940">
    <property type="entry name" value="ALCOHOL DEHYDROGENASE 1-RELATED"/>
    <property type="match status" value="1"/>
</dbReference>
<organism evidence="11 12">
    <name type="scientific">Candidatus Segetimicrobium genomatis</name>
    <dbReference type="NCBI Taxonomy" id="2569760"/>
    <lineage>
        <taxon>Bacteria</taxon>
        <taxon>Bacillati</taxon>
        <taxon>Candidatus Sysuimicrobiota</taxon>
        <taxon>Candidatus Sysuimicrobiia</taxon>
        <taxon>Candidatus Sysuimicrobiales</taxon>
        <taxon>Candidatus Segetimicrobiaceae</taxon>
        <taxon>Candidatus Segetimicrobium</taxon>
    </lineage>
</organism>
<dbReference type="GO" id="GO:0005737">
    <property type="term" value="C:cytoplasm"/>
    <property type="evidence" value="ECO:0007669"/>
    <property type="project" value="TreeGrafter"/>
</dbReference>
<dbReference type="AlphaFoldDB" id="A0A537JGA9"/>
<evidence type="ECO:0000256" key="8">
    <source>
        <dbReference type="ARBA" id="ARBA00049243"/>
    </source>
</evidence>
<dbReference type="EC" id="1.1.1.1" evidence="3"/>
<dbReference type="InterPro" id="IPR013154">
    <property type="entry name" value="ADH-like_N"/>
</dbReference>
<evidence type="ECO:0000256" key="3">
    <source>
        <dbReference type="ARBA" id="ARBA00013190"/>
    </source>
</evidence>
<comment type="caution">
    <text evidence="11">The sequence shown here is derived from an EMBL/GenBank/DDBJ whole genome shotgun (WGS) entry which is preliminary data.</text>
</comment>
<proteinExistence type="inferred from homology"/>
<keyword evidence="5 9" id="KW-0862">Zinc</keyword>
<dbReference type="EMBL" id="VBAN01000154">
    <property type="protein sequence ID" value="TMI82588.1"/>
    <property type="molecule type" value="Genomic_DNA"/>
</dbReference>
<protein>
    <recommendedName>
        <fullName evidence="3">alcohol dehydrogenase</fullName>
        <ecNumber evidence="3">1.1.1.1</ecNumber>
    </recommendedName>
</protein>
<comment type="catalytic activity">
    <reaction evidence="8">
        <text>a primary alcohol + NAD(+) = an aldehyde + NADH + H(+)</text>
        <dbReference type="Rhea" id="RHEA:10736"/>
        <dbReference type="ChEBI" id="CHEBI:15378"/>
        <dbReference type="ChEBI" id="CHEBI:15734"/>
        <dbReference type="ChEBI" id="CHEBI:17478"/>
        <dbReference type="ChEBI" id="CHEBI:57540"/>
        <dbReference type="ChEBI" id="CHEBI:57945"/>
        <dbReference type="EC" id="1.1.1.1"/>
    </reaction>
</comment>
<dbReference type="InterPro" id="IPR002328">
    <property type="entry name" value="ADH_Zn_CS"/>
</dbReference>
<evidence type="ECO:0000256" key="5">
    <source>
        <dbReference type="ARBA" id="ARBA00022833"/>
    </source>
</evidence>
<dbReference type="SUPFAM" id="SSF50129">
    <property type="entry name" value="GroES-like"/>
    <property type="match status" value="1"/>
</dbReference>
<dbReference type="InterPro" id="IPR011032">
    <property type="entry name" value="GroES-like_sf"/>
</dbReference>
<feature type="domain" description="Enoyl reductase (ER)" evidence="10">
    <location>
        <begin position="10"/>
        <end position="341"/>
    </location>
</feature>
<comment type="cofactor">
    <cofactor evidence="1 9">
        <name>Zn(2+)</name>
        <dbReference type="ChEBI" id="CHEBI:29105"/>
    </cofactor>
</comment>
<comment type="catalytic activity">
    <reaction evidence="7">
        <text>a secondary alcohol + NAD(+) = a ketone + NADH + H(+)</text>
        <dbReference type="Rhea" id="RHEA:10740"/>
        <dbReference type="ChEBI" id="CHEBI:15378"/>
        <dbReference type="ChEBI" id="CHEBI:17087"/>
        <dbReference type="ChEBI" id="CHEBI:35681"/>
        <dbReference type="ChEBI" id="CHEBI:57540"/>
        <dbReference type="ChEBI" id="CHEBI:57945"/>
        <dbReference type="EC" id="1.1.1.1"/>
    </reaction>
</comment>
<evidence type="ECO:0000256" key="2">
    <source>
        <dbReference type="ARBA" id="ARBA00008072"/>
    </source>
</evidence>
<dbReference type="Gene3D" id="3.90.180.10">
    <property type="entry name" value="Medium-chain alcohol dehydrogenases, catalytic domain"/>
    <property type="match status" value="1"/>
</dbReference>
<dbReference type="Pfam" id="PF08240">
    <property type="entry name" value="ADH_N"/>
    <property type="match status" value="1"/>
</dbReference>
<dbReference type="GO" id="GO:0004022">
    <property type="term" value="F:alcohol dehydrogenase (NAD+) activity"/>
    <property type="evidence" value="ECO:0007669"/>
    <property type="project" value="UniProtKB-EC"/>
</dbReference>
<evidence type="ECO:0000313" key="12">
    <source>
        <dbReference type="Proteomes" id="UP000318093"/>
    </source>
</evidence>
<evidence type="ECO:0000256" key="6">
    <source>
        <dbReference type="ARBA" id="ARBA00023002"/>
    </source>
</evidence>
<evidence type="ECO:0000256" key="1">
    <source>
        <dbReference type="ARBA" id="ARBA00001947"/>
    </source>
</evidence>
<evidence type="ECO:0000256" key="4">
    <source>
        <dbReference type="ARBA" id="ARBA00022723"/>
    </source>
</evidence>
<name>A0A537JGA9_9BACT</name>
<dbReference type="InterPro" id="IPR036291">
    <property type="entry name" value="NAD(P)-bd_dom_sf"/>
</dbReference>
<sequence>MRAMVVERYGAPLQMADLPMPSPGPRQVLVRIIGCGVCRSDLKVVAGAMPFSPTLPLPHVPGHEISGEIVALGAGARGGIGERVVVYHYWPCRACASCQAGEENLCTNLQGWVGFSSPGGFQEYLAVPDDCVLPLPPNIAPEHGGPLTCALGTAYHAVVGRGALRAGETAVALGAGGVGHQVVQIARACGVSIFAIDVQAYRLDAAREVGAQDAFPAGEAANEQVLAATGGRGADLVVDTVGQRGSLAASAALVRPGGRIVVVGYTTQAGDYPPLPTERLVLGQISVLGTRYATRLDLRQALGLVARGLVRPVISGMVPLANANEALAMVREDRATGRVVVRIA</sequence>
<evidence type="ECO:0000259" key="10">
    <source>
        <dbReference type="SMART" id="SM00829"/>
    </source>
</evidence>
<accession>A0A537JGA9</accession>
<dbReference type="SUPFAM" id="SSF51735">
    <property type="entry name" value="NAD(P)-binding Rossmann-fold domains"/>
    <property type="match status" value="1"/>
</dbReference>
<comment type="similarity">
    <text evidence="2 9">Belongs to the zinc-containing alcohol dehydrogenase family.</text>
</comment>
<dbReference type="SMART" id="SM00829">
    <property type="entry name" value="PKS_ER"/>
    <property type="match status" value="1"/>
</dbReference>
<dbReference type="PANTHER" id="PTHR42940:SF8">
    <property type="entry name" value="VACUOLAR PROTEIN SORTING-ASSOCIATED PROTEIN 11"/>
    <property type="match status" value="1"/>
</dbReference>
<keyword evidence="6" id="KW-0560">Oxidoreductase</keyword>
<dbReference type="InterPro" id="IPR020843">
    <property type="entry name" value="ER"/>
</dbReference>
<keyword evidence="4 9" id="KW-0479">Metal-binding</keyword>
<reference evidence="11 12" key="1">
    <citation type="journal article" date="2019" name="Nat. Microbiol.">
        <title>Mediterranean grassland soil C-N compound turnover is dependent on rainfall and depth, and is mediated by genomically divergent microorganisms.</title>
        <authorList>
            <person name="Diamond S."/>
            <person name="Andeer P.F."/>
            <person name="Li Z."/>
            <person name="Crits-Christoph A."/>
            <person name="Burstein D."/>
            <person name="Anantharaman K."/>
            <person name="Lane K.R."/>
            <person name="Thomas B.C."/>
            <person name="Pan C."/>
            <person name="Northen T.R."/>
            <person name="Banfield J.F."/>
        </authorList>
    </citation>
    <scope>NUCLEOTIDE SEQUENCE [LARGE SCALE GENOMIC DNA]</scope>
    <source>
        <strain evidence="11">NP_6</strain>
    </source>
</reference>
<gene>
    <name evidence="11" type="ORF">E6H03_05305</name>
</gene>
<evidence type="ECO:0000313" key="11">
    <source>
        <dbReference type="EMBL" id="TMI82588.1"/>
    </source>
</evidence>
<evidence type="ECO:0000256" key="9">
    <source>
        <dbReference type="RuleBase" id="RU361277"/>
    </source>
</evidence>